<gene>
    <name evidence="1" type="ORF">GK108_18465</name>
</gene>
<dbReference type="RefSeq" id="WP_163951767.1">
    <property type="nucleotide sequence ID" value="NZ_JAAFZH010000008.1"/>
</dbReference>
<dbReference type="AlphaFoldDB" id="A0A6L9L8J3"/>
<accession>A0A6L9L8J3</accession>
<keyword evidence="2" id="KW-1185">Reference proteome</keyword>
<name>A0A6L9L8J3_9BACT</name>
<organism evidence="1 2">
    <name type="scientific">Spirosoma terrae</name>
    <dbReference type="NCBI Taxonomy" id="1968276"/>
    <lineage>
        <taxon>Bacteria</taxon>
        <taxon>Pseudomonadati</taxon>
        <taxon>Bacteroidota</taxon>
        <taxon>Cytophagia</taxon>
        <taxon>Cytophagales</taxon>
        <taxon>Cytophagaceae</taxon>
        <taxon>Spirosoma</taxon>
    </lineage>
</organism>
<evidence type="ECO:0000313" key="1">
    <source>
        <dbReference type="EMBL" id="NDU96874.1"/>
    </source>
</evidence>
<sequence length="123" mass="13983">MNYITSTGKDIRHSTFWAFELEIETSSNLDLPMALSGAEIVLDALWAHLDKAYEELEYYTEKWHSGLKEGKSVVLDDSSQKEIILHLEQVKVLTRYIACITNDLGADLREIGNAINRKEGSHE</sequence>
<proteinExistence type="predicted"/>
<dbReference type="EMBL" id="JAAFZH010000008">
    <property type="protein sequence ID" value="NDU96874.1"/>
    <property type="molecule type" value="Genomic_DNA"/>
</dbReference>
<evidence type="ECO:0000313" key="2">
    <source>
        <dbReference type="Proteomes" id="UP000474175"/>
    </source>
</evidence>
<reference evidence="1 2" key="1">
    <citation type="submission" date="2020-02" db="EMBL/GenBank/DDBJ databases">
        <title>Draft genome sequence of two Spirosoma agri KCTC 52727 and Spirosoma terrae KCTC 52035.</title>
        <authorList>
            <person name="Rojas J."/>
            <person name="Ambika Manirajan B."/>
            <person name="Suarez C."/>
            <person name="Ratering S."/>
            <person name="Schnell S."/>
        </authorList>
    </citation>
    <scope>NUCLEOTIDE SEQUENCE [LARGE SCALE GENOMIC DNA]</scope>
    <source>
        <strain evidence="1 2">KCTC 52035</strain>
    </source>
</reference>
<protein>
    <submittedName>
        <fullName evidence="1">Uncharacterized protein</fullName>
    </submittedName>
</protein>
<dbReference type="Proteomes" id="UP000474175">
    <property type="component" value="Unassembled WGS sequence"/>
</dbReference>
<comment type="caution">
    <text evidence="1">The sequence shown here is derived from an EMBL/GenBank/DDBJ whole genome shotgun (WGS) entry which is preliminary data.</text>
</comment>